<accession>A0ABU1WED6</accession>
<evidence type="ECO:0008006" key="4">
    <source>
        <dbReference type="Google" id="ProtNLM"/>
    </source>
</evidence>
<dbReference type="EMBL" id="JAVDVY010000002">
    <property type="protein sequence ID" value="MDR7135715.1"/>
    <property type="molecule type" value="Genomic_DNA"/>
</dbReference>
<organism evidence="2 3">
    <name type="scientific">Lysobacter niastensis</name>
    <dbReference type="NCBI Taxonomy" id="380629"/>
    <lineage>
        <taxon>Bacteria</taxon>
        <taxon>Pseudomonadati</taxon>
        <taxon>Pseudomonadota</taxon>
        <taxon>Gammaproteobacteria</taxon>
        <taxon>Lysobacterales</taxon>
        <taxon>Lysobacteraceae</taxon>
        <taxon>Lysobacter</taxon>
    </lineage>
</organism>
<feature type="transmembrane region" description="Helical" evidence="1">
    <location>
        <begin position="70"/>
        <end position="97"/>
    </location>
</feature>
<dbReference type="RefSeq" id="WP_310063564.1">
    <property type="nucleotide sequence ID" value="NZ_JAVDVY010000002.1"/>
</dbReference>
<feature type="transmembrane region" description="Helical" evidence="1">
    <location>
        <begin position="38"/>
        <end position="58"/>
    </location>
</feature>
<evidence type="ECO:0000313" key="3">
    <source>
        <dbReference type="Proteomes" id="UP001251524"/>
    </source>
</evidence>
<protein>
    <recommendedName>
        <fullName evidence="4">Transmembrane protein</fullName>
    </recommendedName>
</protein>
<reference evidence="2 3" key="1">
    <citation type="submission" date="2023-07" db="EMBL/GenBank/DDBJ databases">
        <title>Sorghum-associated microbial communities from plants grown in Nebraska, USA.</title>
        <authorList>
            <person name="Schachtman D."/>
        </authorList>
    </citation>
    <scope>NUCLEOTIDE SEQUENCE [LARGE SCALE GENOMIC DNA]</scope>
    <source>
        <strain evidence="2 3">BE198</strain>
    </source>
</reference>
<comment type="caution">
    <text evidence="2">The sequence shown here is derived from an EMBL/GenBank/DDBJ whole genome shotgun (WGS) entry which is preliminary data.</text>
</comment>
<evidence type="ECO:0000256" key="1">
    <source>
        <dbReference type="SAM" id="Phobius"/>
    </source>
</evidence>
<evidence type="ECO:0000313" key="2">
    <source>
        <dbReference type="EMBL" id="MDR7135715.1"/>
    </source>
</evidence>
<gene>
    <name evidence="2" type="ORF">J2X06_002924</name>
</gene>
<sequence length="105" mass="11065">MIRALTASVGLLLGLIVLVPLLVCLVYSTGLLGSIGPWVPVWGAVTLLCAPFAVYLPVSSHLSGTWQRVLLGWVSAVLAVLAAILSANALMAISHLFGLYDYSQM</sequence>
<name>A0ABU1WED6_9GAMM</name>
<keyword evidence="1" id="KW-0812">Transmembrane</keyword>
<proteinExistence type="predicted"/>
<keyword evidence="1" id="KW-1133">Transmembrane helix</keyword>
<keyword evidence="3" id="KW-1185">Reference proteome</keyword>
<dbReference type="Proteomes" id="UP001251524">
    <property type="component" value="Unassembled WGS sequence"/>
</dbReference>
<keyword evidence="1" id="KW-0472">Membrane</keyword>